<dbReference type="eggNOG" id="COG4475">
    <property type="taxonomic scope" value="Bacteria"/>
</dbReference>
<dbReference type="RefSeq" id="WP_034318309.1">
    <property type="nucleotide sequence ID" value="NZ_JARMEA010000001.1"/>
</dbReference>
<dbReference type="Gene3D" id="3.40.50.10360">
    <property type="entry name" value="Hypothetical protein TT1679"/>
    <property type="match status" value="1"/>
</dbReference>
<proteinExistence type="inferred from homology"/>
<keyword evidence="3" id="KW-1185">Reference proteome</keyword>
<dbReference type="EMBL" id="JOTP01000003">
    <property type="protein sequence ID" value="KEP27577.1"/>
    <property type="molecule type" value="Genomic_DNA"/>
</dbReference>
<dbReference type="HAMAP" id="MF_00800">
    <property type="entry name" value="UPF0340"/>
    <property type="match status" value="1"/>
</dbReference>
<sequence>MNIGQDWLEMLKEFHQAVELRAGQILVIGCSTSEVAGEHIGTAGSEQIAEAIYQELDQLRRETGIELAFQCCEHLNRALVVEEEVAFRLNLEIVAAVPVRKAGGSMAAHAYQQMEHPVLVESITAHAGIDIGDTLIGMHLKRVAVPVRLSRHQLGQAHVTFAKTRPKLIGGERAVYTRS</sequence>
<comment type="caution">
    <text evidence="2">The sequence shown here is derived from an EMBL/GenBank/DDBJ whole genome shotgun (WGS) entry which is preliminary data.</text>
</comment>
<dbReference type="InterPro" id="IPR028345">
    <property type="entry name" value="Antibiotic_NAT-like"/>
</dbReference>
<gene>
    <name evidence="2" type="ORF">BA70_10620</name>
</gene>
<dbReference type="SUPFAM" id="SSF110710">
    <property type="entry name" value="TTHA0583/YokD-like"/>
    <property type="match status" value="1"/>
</dbReference>
<comment type="similarity">
    <text evidence="1">Belongs to the UPF0340 family.</text>
</comment>
<dbReference type="Proteomes" id="UP000028091">
    <property type="component" value="Unassembled WGS sequence"/>
</dbReference>
<name>A0A081LEA1_9BACI</name>
<evidence type="ECO:0000313" key="2">
    <source>
        <dbReference type="EMBL" id="KEP27577.1"/>
    </source>
</evidence>
<dbReference type="PIRSF" id="PIRSF007510">
    <property type="entry name" value="UCP007510"/>
    <property type="match status" value="1"/>
</dbReference>
<dbReference type="InterPro" id="IPR006340">
    <property type="entry name" value="DUF436"/>
</dbReference>
<dbReference type="OrthoDB" id="9803187at2"/>
<dbReference type="AlphaFoldDB" id="A0A081LEA1"/>
<protein>
    <recommendedName>
        <fullName evidence="1">UPF0340 protein BA70_10620</fullName>
    </recommendedName>
</protein>
<accession>A0A081LEA1</accession>
<reference evidence="2 3" key="1">
    <citation type="submission" date="2012-09" db="EMBL/GenBank/DDBJ databases">
        <title>Genome Sequence of Bacillus sp. DW5-4.</title>
        <authorList>
            <person name="Lai Q."/>
            <person name="Liu Y."/>
            <person name="Shao Z."/>
        </authorList>
    </citation>
    <scope>NUCLEOTIDE SEQUENCE [LARGE SCALE GENOMIC DNA]</scope>
    <source>
        <strain evidence="2 3">DW5-4</strain>
    </source>
</reference>
<evidence type="ECO:0000313" key="3">
    <source>
        <dbReference type="Proteomes" id="UP000028091"/>
    </source>
</evidence>
<evidence type="ECO:0000256" key="1">
    <source>
        <dbReference type="HAMAP-Rule" id="MF_00800"/>
    </source>
</evidence>
<dbReference type="Pfam" id="PF04260">
    <property type="entry name" value="DUF436"/>
    <property type="match status" value="1"/>
</dbReference>
<dbReference type="NCBIfam" id="TIGR01440">
    <property type="entry name" value="TIGR01440 family protein"/>
    <property type="match status" value="1"/>
</dbReference>
<organism evidence="2 3">
    <name type="scientific">Bacillus zhangzhouensis</name>
    <dbReference type="NCBI Taxonomy" id="1178540"/>
    <lineage>
        <taxon>Bacteria</taxon>
        <taxon>Bacillati</taxon>
        <taxon>Bacillota</taxon>
        <taxon>Bacilli</taxon>
        <taxon>Bacillales</taxon>
        <taxon>Bacillaceae</taxon>
        <taxon>Bacillus</taxon>
    </lineage>
</organism>